<name>A0A9X2P3L1_9BACT</name>
<dbReference type="SMART" id="SM00829">
    <property type="entry name" value="PKS_ER"/>
    <property type="match status" value="1"/>
</dbReference>
<accession>A0A9X2P3L1</accession>
<evidence type="ECO:0000313" key="3">
    <source>
        <dbReference type="Proteomes" id="UP001142175"/>
    </source>
</evidence>
<dbReference type="InterPro" id="IPR036291">
    <property type="entry name" value="NAD(P)-bd_dom_sf"/>
</dbReference>
<dbReference type="InterPro" id="IPR011032">
    <property type="entry name" value="GroES-like_sf"/>
</dbReference>
<feature type="domain" description="Enoyl reductase (ER)" evidence="1">
    <location>
        <begin position="10"/>
        <end position="317"/>
    </location>
</feature>
<proteinExistence type="predicted"/>
<dbReference type="Gene3D" id="3.40.50.720">
    <property type="entry name" value="NAD(P)-binding Rossmann-like Domain"/>
    <property type="match status" value="1"/>
</dbReference>
<evidence type="ECO:0000259" key="1">
    <source>
        <dbReference type="SMART" id="SM00829"/>
    </source>
</evidence>
<dbReference type="PANTHER" id="PTHR11695:SF648">
    <property type="entry name" value="ZINC-BINDING OXIDOREDUCTASE"/>
    <property type="match status" value="1"/>
</dbReference>
<dbReference type="InterPro" id="IPR013154">
    <property type="entry name" value="ADH-like_N"/>
</dbReference>
<dbReference type="GO" id="GO:0016491">
    <property type="term" value="F:oxidoreductase activity"/>
    <property type="evidence" value="ECO:0007669"/>
    <property type="project" value="InterPro"/>
</dbReference>
<dbReference type="Pfam" id="PF13602">
    <property type="entry name" value="ADH_zinc_N_2"/>
    <property type="match status" value="1"/>
</dbReference>
<comment type="caution">
    <text evidence="2">The sequence shown here is derived from an EMBL/GenBank/DDBJ whole genome shotgun (WGS) entry which is preliminary data.</text>
</comment>
<dbReference type="PANTHER" id="PTHR11695">
    <property type="entry name" value="ALCOHOL DEHYDROGENASE RELATED"/>
    <property type="match status" value="1"/>
</dbReference>
<protein>
    <submittedName>
        <fullName evidence="2">NAD(P)-dependent alcohol dehydrogenase</fullName>
    </submittedName>
</protein>
<dbReference type="RefSeq" id="WP_258423435.1">
    <property type="nucleotide sequence ID" value="NZ_JANSUY010000007.1"/>
</dbReference>
<dbReference type="SUPFAM" id="SSF51735">
    <property type="entry name" value="NAD(P)-binding Rossmann-fold domains"/>
    <property type="match status" value="1"/>
</dbReference>
<gene>
    <name evidence="2" type="ORF">NU887_11070</name>
</gene>
<dbReference type="Gene3D" id="3.90.180.10">
    <property type="entry name" value="Medium-chain alcohol dehydrogenases, catalytic domain"/>
    <property type="match status" value="1"/>
</dbReference>
<dbReference type="Proteomes" id="UP001142175">
    <property type="component" value="Unassembled WGS sequence"/>
</dbReference>
<dbReference type="SUPFAM" id="SSF50129">
    <property type="entry name" value="GroES-like"/>
    <property type="match status" value="1"/>
</dbReference>
<dbReference type="Pfam" id="PF08240">
    <property type="entry name" value="ADH_N"/>
    <property type="match status" value="1"/>
</dbReference>
<sequence>MKAIVNSKYGTPDVLQLMEVPKPVPKDTEVLIKVHATTVNRTDCGFRKPDYFIIRLFNGFFKPKVKILGSEFAGTVESFGSKVSGFKTGDEVFGLSTKKFGAHAEYICVPESGSIAIKPVNFTFEEAAAVCDGLMLANGFLKDLDYSKPQKILINGASGSIGTAGVQLAKFFGAEVTAVCNTKSMDLVRSLGADEVIDYTKKDFTLAGNDFDFVFDAVGKSSYFKCRKLLKPNGVYVSTEFGYLAQNVFLTLLTPLFGGKKVKFPIVTDSKSDIVFFKELIESGKYRAVIDRRYPLSKIIEATKYVETKEKVGNVVIDIG</sequence>
<keyword evidence="3" id="KW-1185">Reference proteome</keyword>
<evidence type="ECO:0000313" key="2">
    <source>
        <dbReference type="EMBL" id="MCR9015579.1"/>
    </source>
</evidence>
<organism evidence="2 3">
    <name type="scientific">Aquiflexum gelatinilyticum</name>
    <dbReference type="NCBI Taxonomy" id="2961943"/>
    <lineage>
        <taxon>Bacteria</taxon>
        <taxon>Pseudomonadati</taxon>
        <taxon>Bacteroidota</taxon>
        <taxon>Cytophagia</taxon>
        <taxon>Cytophagales</taxon>
        <taxon>Cyclobacteriaceae</taxon>
        <taxon>Aquiflexum</taxon>
    </lineage>
</organism>
<dbReference type="InterPro" id="IPR020843">
    <property type="entry name" value="ER"/>
</dbReference>
<dbReference type="EMBL" id="JANSUY010000007">
    <property type="protein sequence ID" value="MCR9015579.1"/>
    <property type="molecule type" value="Genomic_DNA"/>
</dbReference>
<dbReference type="CDD" id="cd08267">
    <property type="entry name" value="MDR1"/>
    <property type="match status" value="1"/>
</dbReference>
<dbReference type="InterPro" id="IPR050700">
    <property type="entry name" value="YIM1/Zinc_Alcohol_DH_Fams"/>
</dbReference>
<dbReference type="AlphaFoldDB" id="A0A9X2P3L1"/>
<reference evidence="2" key="1">
    <citation type="submission" date="2022-08" db="EMBL/GenBank/DDBJ databases">
        <authorList>
            <person name="Zhang D."/>
        </authorList>
    </citation>
    <scope>NUCLEOTIDE SEQUENCE</scope>
    <source>
        <strain evidence="2">XJ19-11</strain>
    </source>
</reference>